<feature type="chain" id="PRO_5007066938" evidence="2">
    <location>
        <begin position="18"/>
        <end position="381"/>
    </location>
</feature>
<gene>
    <name evidence="3" type="ORF">AW171_hschr42809</name>
</gene>
<organism evidence="3 4">
    <name type="scientific">Eremothecium sinecaudum</name>
    <dbReference type="NCBI Taxonomy" id="45286"/>
    <lineage>
        <taxon>Eukaryota</taxon>
        <taxon>Fungi</taxon>
        <taxon>Dikarya</taxon>
        <taxon>Ascomycota</taxon>
        <taxon>Saccharomycotina</taxon>
        <taxon>Saccharomycetes</taxon>
        <taxon>Saccharomycetales</taxon>
        <taxon>Saccharomycetaceae</taxon>
        <taxon>Eremothecium</taxon>
    </lineage>
</organism>
<feature type="signal peptide" evidence="2">
    <location>
        <begin position="1"/>
        <end position="17"/>
    </location>
</feature>
<sequence>MRLYLTLQLLLLNLCYAWRDVIVPHEEPTSTTETPKPWYRTIYSTQVEIVTPTVVAGVTFSAKPAATENPLKPWITLNDEGLPKTIIPEIKNGHTRKASPDYSTYFMRIYTKTLSHEELQAYNMDPNEVHEEEVVEEEDKTYVSLNPVIRCTPDRYYNKGPAKNIKSEPFCTPKEHKDWKVDTTYFATWYTRFFKNADGSTVDKVRVHLSYVQQSKKRDIPATFFSSEWIKNVDGIYPVSVDSKWLEGDFMRKVVLSVQPKNVPDDEFNPLEHGVVLNILRNARVFKGNDRKTLEDSGIDDDSWYYIVLAIPTVVVFAIAIMYIFVQLNGNHRDFSDVKHMAMSQRHKVLGKFKNMKRFKNMKNHKYDELPRHSKKTSKQS</sequence>
<dbReference type="InterPro" id="IPR028000">
    <property type="entry name" value="Pma1"/>
</dbReference>
<dbReference type="OrthoDB" id="4084551at2759"/>
<feature type="transmembrane region" description="Helical" evidence="1">
    <location>
        <begin position="304"/>
        <end position="326"/>
    </location>
</feature>
<keyword evidence="2" id="KW-0732">Signal</keyword>
<evidence type="ECO:0000256" key="2">
    <source>
        <dbReference type="SAM" id="SignalP"/>
    </source>
</evidence>
<keyword evidence="1" id="KW-1133">Transmembrane helix</keyword>
<dbReference type="AlphaFoldDB" id="A0A0X8HT26"/>
<evidence type="ECO:0000256" key="1">
    <source>
        <dbReference type="SAM" id="Phobius"/>
    </source>
</evidence>
<dbReference type="Proteomes" id="UP000243052">
    <property type="component" value="Chromosome iv"/>
</dbReference>
<reference evidence="3 4" key="1">
    <citation type="submission" date="2016-01" db="EMBL/GenBank/DDBJ databases">
        <title>Genome sequence of the yeast Holleya sinecauda.</title>
        <authorList>
            <person name="Dietrich F.S."/>
        </authorList>
    </citation>
    <scope>NUCLEOTIDE SEQUENCE [LARGE SCALE GENOMIC DNA]</scope>
    <source>
        <strain evidence="3 4">ATCC 58844</strain>
    </source>
</reference>
<dbReference type="EMBL" id="CP014244">
    <property type="protein sequence ID" value="AMD20888.1"/>
    <property type="molecule type" value="Genomic_DNA"/>
</dbReference>
<dbReference type="RefSeq" id="XP_017987884.1">
    <property type="nucleotide sequence ID" value="XM_018132395.1"/>
</dbReference>
<dbReference type="GeneID" id="28724156"/>
<evidence type="ECO:0000313" key="3">
    <source>
        <dbReference type="EMBL" id="AMD20888.1"/>
    </source>
</evidence>
<evidence type="ECO:0000313" key="4">
    <source>
        <dbReference type="Proteomes" id="UP000243052"/>
    </source>
</evidence>
<keyword evidence="4" id="KW-1185">Reference proteome</keyword>
<dbReference type="Pfam" id="PF14610">
    <property type="entry name" value="Psg1"/>
    <property type="match status" value="1"/>
</dbReference>
<name>A0A0X8HT26_9SACH</name>
<protein>
    <submittedName>
        <fullName evidence="3">HDR146Cp</fullName>
    </submittedName>
</protein>
<proteinExistence type="predicted"/>
<keyword evidence="1" id="KW-0472">Membrane</keyword>
<accession>A0A0X8HT26</accession>
<keyword evidence="1" id="KW-0812">Transmembrane</keyword>